<dbReference type="Pfam" id="PF04264">
    <property type="entry name" value="YceI"/>
    <property type="match status" value="1"/>
</dbReference>
<dbReference type="Gene3D" id="2.40.128.110">
    <property type="entry name" value="Lipid/polyisoprenoid-binding, YceI-like"/>
    <property type="match status" value="1"/>
</dbReference>
<evidence type="ECO:0000259" key="3">
    <source>
        <dbReference type="SMART" id="SM00867"/>
    </source>
</evidence>
<name>A0A518AGI6_9BACT</name>
<dbReference type="KEGG" id="amuc:Pan181_00150"/>
<protein>
    <recommendedName>
        <fullName evidence="3">Lipid/polyisoprenoid-binding YceI-like domain-containing protein</fullName>
    </recommendedName>
</protein>
<evidence type="ECO:0000313" key="5">
    <source>
        <dbReference type="Proteomes" id="UP000315750"/>
    </source>
</evidence>
<reference evidence="4 5" key="1">
    <citation type="submission" date="2019-02" db="EMBL/GenBank/DDBJ databases">
        <title>Deep-cultivation of Planctomycetes and their phenomic and genomic characterization uncovers novel biology.</title>
        <authorList>
            <person name="Wiegand S."/>
            <person name="Jogler M."/>
            <person name="Boedeker C."/>
            <person name="Pinto D."/>
            <person name="Vollmers J."/>
            <person name="Rivas-Marin E."/>
            <person name="Kohn T."/>
            <person name="Peeters S.H."/>
            <person name="Heuer A."/>
            <person name="Rast P."/>
            <person name="Oberbeckmann S."/>
            <person name="Bunk B."/>
            <person name="Jeske O."/>
            <person name="Meyerdierks A."/>
            <person name="Storesund J.E."/>
            <person name="Kallscheuer N."/>
            <person name="Luecker S."/>
            <person name="Lage O.M."/>
            <person name="Pohl T."/>
            <person name="Merkel B.J."/>
            <person name="Hornburger P."/>
            <person name="Mueller R.-W."/>
            <person name="Bruemmer F."/>
            <person name="Labrenz M."/>
            <person name="Spormann A.M."/>
            <person name="Op den Camp H."/>
            <person name="Overmann J."/>
            <person name="Amann R."/>
            <person name="Jetten M.S.M."/>
            <person name="Mascher T."/>
            <person name="Medema M.H."/>
            <person name="Devos D.P."/>
            <person name="Kaster A.-K."/>
            <person name="Ovreas L."/>
            <person name="Rohde M."/>
            <person name="Galperin M.Y."/>
            <person name="Jogler C."/>
        </authorList>
    </citation>
    <scope>NUCLEOTIDE SEQUENCE [LARGE SCALE GENOMIC DNA]</scope>
    <source>
        <strain evidence="4 5">Pan181</strain>
    </source>
</reference>
<feature type="transmembrane region" description="Helical" evidence="2">
    <location>
        <begin position="38"/>
        <end position="64"/>
    </location>
</feature>
<keyword evidence="2" id="KW-0472">Membrane</keyword>
<feature type="compositionally biased region" description="Basic and acidic residues" evidence="1">
    <location>
        <begin position="243"/>
        <end position="255"/>
    </location>
</feature>
<proteinExistence type="predicted"/>
<dbReference type="EMBL" id="CP036278">
    <property type="protein sequence ID" value="QDU53837.1"/>
    <property type="molecule type" value="Genomic_DNA"/>
</dbReference>
<evidence type="ECO:0000313" key="4">
    <source>
        <dbReference type="EMBL" id="QDU53837.1"/>
    </source>
</evidence>
<evidence type="ECO:0000256" key="2">
    <source>
        <dbReference type="SAM" id="Phobius"/>
    </source>
</evidence>
<keyword evidence="5" id="KW-1185">Reference proteome</keyword>
<dbReference type="InterPro" id="IPR007372">
    <property type="entry name" value="Lipid/polyisoprenoid-bd_YceI"/>
</dbReference>
<organism evidence="4 5">
    <name type="scientific">Aeoliella mucimassa</name>
    <dbReference type="NCBI Taxonomy" id="2527972"/>
    <lineage>
        <taxon>Bacteria</taxon>
        <taxon>Pseudomonadati</taxon>
        <taxon>Planctomycetota</taxon>
        <taxon>Planctomycetia</taxon>
        <taxon>Pirellulales</taxon>
        <taxon>Lacipirellulaceae</taxon>
        <taxon>Aeoliella</taxon>
    </lineage>
</organism>
<feature type="domain" description="Lipid/polyisoprenoid-binding YceI-like" evidence="3">
    <location>
        <begin position="83"/>
        <end position="239"/>
    </location>
</feature>
<dbReference type="InterPro" id="IPR036761">
    <property type="entry name" value="TTHA0802/YceI-like_sf"/>
</dbReference>
<dbReference type="PANTHER" id="PTHR34406">
    <property type="entry name" value="PROTEIN YCEI"/>
    <property type="match status" value="1"/>
</dbReference>
<keyword evidence="2" id="KW-1133">Transmembrane helix</keyword>
<feature type="region of interest" description="Disordered" evidence="1">
    <location>
        <begin position="243"/>
        <end position="268"/>
    </location>
</feature>
<keyword evidence="2" id="KW-0812">Transmembrane</keyword>
<sequence>MRDPTGSAICSDYHRRPPLCPPCDSFKRLMMRVSSSKLTLAALVCCVAFVVAAGVVELGGLAFADQEPAEETKIVPVAVEGTTAKIGPANTRVDFVGIHTGNDPKPRLGGFKKFQGVLVVEGDALKTISVEFEIGSIWTEFDKLTQHLQAADFFHVEEYPTASFKSTKIEPADKPGMVDVTGVMNMHGTDSEITFPAKVRYSEEGIVLDSEFKLDRTAFGMSDHLDGVAKLVDVHVVVGQATDKVKEAPSEEKATPAETGEAPKSGLAVGQSVEPWTPMHVSGPDKGTRTCPLCTYLARPAIVVFAKDGATTEKLVADVEKLLAKHQSAELKGFVAVLDASPGRLETLATEQGLKRTALCYPDAQTGLKDLAAYQIDPEVNNTVMIYKDYKVVANWVDLDAANLKEFDAAVANMVK</sequence>
<accession>A0A518AGI6</accession>
<dbReference type="SUPFAM" id="SSF101874">
    <property type="entry name" value="YceI-like"/>
    <property type="match status" value="1"/>
</dbReference>
<dbReference type="AlphaFoldDB" id="A0A518AGI6"/>
<gene>
    <name evidence="4" type="ORF">Pan181_00150</name>
</gene>
<dbReference type="SMART" id="SM00867">
    <property type="entry name" value="YceI"/>
    <property type="match status" value="1"/>
</dbReference>
<dbReference type="PANTHER" id="PTHR34406:SF1">
    <property type="entry name" value="PROTEIN YCEI"/>
    <property type="match status" value="1"/>
</dbReference>
<evidence type="ECO:0000256" key="1">
    <source>
        <dbReference type="SAM" id="MobiDB-lite"/>
    </source>
</evidence>
<dbReference type="Proteomes" id="UP000315750">
    <property type="component" value="Chromosome"/>
</dbReference>